<protein>
    <recommendedName>
        <fullName evidence="7 8">Ribonuclease P protein component</fullName>
        <shortName evidence="7">RNase P protein</shortName>
        <shortName evidence="7">RNaseP protein</shortName>
        <ecNumber evidence="7 8">3.1.26.5</ecNumber>
    </recommendedName>
    <alternativeName>
        <fullName evidence="7">Protein C5</fullName>
    </alternativeName>
</protein>
<evidence type="ECO:0000256" key="5">
    <source>
        <dbReference type="ARBA" id="ARBA00022801"/>
    </source>
</evidence>
<keyword evidence="2 7" id="KW-0819">tRNA processing</keyword>
<dbReference type="Pfam" id="PF00825">
    <property type="entry name" value="Ribonuclease_P"/>
    <property type="match status" value="1"/>
</dbReference>
<accession>A0ABM9AIG8</accession>
<dbReference type="PANTHER" id="PTHR33992:SF1">
    <property type="entry name" value="RIBONUCLEASE P PROTEIN COMPONENT"/>
    <property type="match status" value="1"/>
</dbReference>
<dbReference type="InterPro" id="IPR020539">
    <property type="entry name" value="RNase_P_CS"/>
</dbReference>
<keyword evidence="6 7" id="KW-0694">RNA-binding</keyword>
<organism evidence="9 10">
    <name type="scientific">Sinobacterium norvegicum</name>
    <dbReference type="NCBI Taxonomy" id="1641715"/>
    <lineage>
        <taxon>Bacteria</taxon>
        <taxon>Pseudomonadati</taxon>
        <taxon>Pseudomonadota</taxon>
        <taxon>Gammaproteobacteria</taxon>
        <taxon>Cellvibrionales</taxon>
        <taxon>Spongiibacteraceae</taxon>
        <taxon>Sinobacterium</taxon>
    </lineage>
</organism>
<sequence length="126" mass="14567">MAACPEKTYGFGRELRLLTALDYKTVFDDAQLKVACPQLLILARRSSSPRPRLGLIIAKKNVKLACTRNRLKRLLRESFRHQQHQLPELDIVVMARRGLADMDNSQVHKLIDKQWKRLCKRTAQST</sequence>
<dbReference type="RefSeq" id="WP_237445705.1">
    <property type="nucleotide sequence ID" value="NZ_CAKLPX010000004.1"/>
</dbReference>
<evidence type="ECO:0000313" key="10">
    <source>
        <dbReference type="Proteomes" id="UP000838100"/>
    </source>
</evidence>
<dbReference type="SUPFAM" id="SSF54211">
    <property type="entry name" value="Ribosomal protein S5 domain 2-like"/>
    <property type="match status" value="1"/>
</dbReference>
<comment type="similarity">
    <text evidence="7">Belongs to the RnpA family.</text>
</comment>
<evidence type="ECO:0000256" key="4">
    <source>
        <dbReference type="ARBA" id="ARBA00022759"/>
    </source>
</evidence>
<dbReference type="PANTHER" id="PTHR33992">
    <property type="entry name" value="RIBONUCLEASE P PROTEIN COMPONENT"/>
    <property type="match status" value="1"/>
</dbReference>
<dbReference type="InterPro" id="IPR014721">
    <property type="entry name" value="Ribsml_uS5_D2-typ_fold_subgr"/>
</dbReference>
<evidence type="ECO:0000313" key="9">
    <source>
        <dbReference type="EMBL" id="CAH0993023.1"/>
    </source>
</evidence>
<keyword evidence="4 7" id="KW-0255">Endonuclease</keyword>
<comment type="subunit">
    <text evidence="7">Consists of a catalytic RNA component (M1 or rnpB) and a protein subunit.</text>
</comment>
<evidence type="ECO:0000256" key="3">
    <source>
        <dbReference type="ARBA" id="ARBA00022722"/>
    </source>
</evidence>
<evidence type="ECO:0000256" key="8">
    <source>
        <dbReference type="NCBIfam" id="TIGR00188"/>
    </source>
</evidence>
<keyword evidence="10" id="KW-1185">Reference proteome</keyword>
<comment type="function">
    <text evidence="1 7">RNaseP catalyzes the removal of the 5'-leader sequence from pre-tRNA to produce the mature 5'-terminus. It can also cleave other RNA substrates such as 4.5S RNA. The protein component plays an auxiliary but essential role in vivo by binding to the 5'-leader sequence and broadening the substrate specificity of the ribozyme.</text>
</comment>
<evidence type="ECO:0000256" key="1">
    <source>
        <dbReference type="ARBA" id="ARBA00002663"/>
    </source>
</evidence>
<dbReference type="Proteomes" id="UP000838100">
    <property type="component" value="Unassembled WGS sequence"/>
</dbReference>
<dbReference type="InterPro" id="IPR000100">
    <property type="entry name" value="RNase_P"/>
</dbReference>
<dbReference type="InterPro" id="IPR020568">
    <property type="entry name" value="Ribosomal_Su5_D2-typ_SF"/>
</dbReference>
<keyword evidence="3 7" id="KW-0540">Nuclease</keyword>
<dbReference type="NCBIfam" id="TIGR00188">
    <property type="entry name" value="rnpA"/>
    <property type="match status" value="1"/>
</dbReference>
<evidence type="ECO:0000256" key="7">
    <source>
        <dbReference type="HAMAP-Rule" id="MF_00227"/>
    </source>
</evidence>
<comment type="catalytic activity">
    <reaction evidence="7">
        <text>Endonucleolytic cleavage of RNA, removing 5'-extranucleotides from tRNA precursor.</text>
        <dbReference type="EC" id="3.1.26.5"/>
    </reaction>
</comment>
<gene>
    <name evidence="7 9" type="primary">rnpA</name>
    <name evidence="9" type="ORF">SIN8267_03162</name>
</gene>
<evidence type="ECO:0000256" key="6">
    <source>
        <dbReference type="ARBA" id="ARBA00022884"/>
    </source>
</evidence>
<dbReference type="HAMAP" id="MF_00227">
    <property type="entry name" value="RNase_P"/>
    <property type="match status" value="1"/>
</dbReference>
<reference evidence="9" key="1">
    <citation type="submission" date="2021-12" db="EMBL/GenBank/DDBJ databases">
        <authorList>
            <person name="Rodrigo-Torres L."/>
            <person name="Arahal R. D."/>
            <person name="Lucena T."/>
        </authorList>
    </citation>
    <scope>NUCLEOTIDE SEQUENCE</scope>
    <source>
        <strain evidence="9">CECT 8267</strain>
    </source>
</reference>
<proteinExistence type="inferred from homology"/>
<name>A0ABM9AIG8_9GAMM</name>
<dbReference type="EMBL" id="CAKLPX010000004">
    <property type="protein sequence ID" value="CAH0993023.1"/>
    <property type="molecule type" value="Genomic_DNA"/>
</dbReference>
<evidence type="ECO:0000256" key="2">
    <source>
        <dbReference type="ARBA" id="ARBA00022694"/>
    </source>
</evidence>
<dbReference type="Gene3D" id="3.30.230.10">
    <property type="match status" value="1"/>
</dbReference>
<keyword evidence="5 7" id="KW-0378">Hydrolase</keyword>
<dbReference type="PROSITE" id="PS00648">
    <property type="entry name" value="RIBONUCLEASE_P"/>
    <property type="match status" value="1"/>
</dbReference>
<dbReference type="EC" id="3.1.26.5" evidence="7 8"/>
<dbReference type="GO" id="GO:0004526">
    <property type="term" value="F:ribonuclease P activity"/>
    <property type="evidence" value="ECO:0007669"/>
    <property type="project" value="UniProtKB-EC"/>
</dbReference>
<comment type="caution">
    <text evidence="9">The sequence shown here is derived from an EMBL/GenBank/DDBJ whole genome shotgun (WGS) entry which is preliminary data.</text>
</comment>